<dbReference type="InterPro" id="IPR019960">
    <property type="entry name" value="T1SS_VCA0849"/>
</dbReference>
<dbReference type="InterPro" id="IPR001343">
    <property type="entry name" value="Hemolysn_Ca-bd"/>
</dbReference>
<keyword evidence="6" id="KW-0449">Lipoprotein</keyword>
<dbReference type="AlphaFoldDB" id="A0A1W1E2E3"/>
<sequence length="323" mass="34347">MTLMFEGATIFNQNINTNGNAWNTAAVTNMRYMFSDAKAFNQNISGWSTGSVTSMLSMFNGATVFNQNISTWNTNSVSDMKEMFKDATAFNQDLGRWNISSLTKAATMFTDSGMDLANMDKTLQGWAKLDTSAGETAIKDNVTWGVANYTDATARQYLIDTHSWTINDAFDGTNTLKGTSTADTLAATTTKTTVHGLGGNDTITGSTSADTLVGGAGDDSLTGGLGADTFKYAFKNAGKDTITDFNTTQDKIDLADLLVGYESSKLAEFVTAKASGSETVITVDYNGTEISTDAESVEITLTGVAYSDTLLTTLIGSSNLVLE</sequence>
<dbReference type="NCBIfam" id="TIGR02167">
    <property type="entry name" value="Liste_lipo_26"/>
    <property type="match status" value="2"/>
</dbReference>
<dbReference type="Pfam" id="PF00353">
    <property type="entry name" value="HemolysinCabind"/>
    <property type="match status" value="1"/>
</dbReference>
<evidence type="ECO:0000259" key="5">
    <source>
        <dbReference type="Pfam" id="PF08548"/>
    </source>
</evidence>
<evidence type="ECO:0000256" key="2">
    <source>
        <dbReference type="ARBA" id="ARBA00004613"/>
    </source>
</evidence>
<dbReference type="InterPro" id="IPR018511">
    <property type="entry name" value="Hemolysin-typ_Ca-bd_CS"/>
</dbReference>
<keyword evidence="4" id="KW-0677">Repeat</keyword>
<comment type="cofactor">
    <cofactor evidence="1">
        <name>Ca(2+)</name>
        <dbReference type="ChEBI" id="CHEBI:29108"/>
    </cofactor>
</comment>
<evidence type="ECO:0000313" key="6">
    <source>
        <dbReference type="EMBL" id="SFV88125.1"/>
    </source>
</evidence>
<dbReference type="PROSITE" id="PS00330">
    <property type="entry name" value="HEMOLYSIN_CALCIUM"/>
    <property type="match status" value="1"/>
</dbReference>
<dbReference type="InterPro" id="IPR011889">
    <property type="entry name" value="Liste_lipo_26"/>
</dbReference>
<organism evidence="6">
    <name type="scientific">hydrothermal vent metagenome</name>
    <dbReference type="NCBI Taxonomy" id="652676"/>
    <lineage>
        <taxon>unclassified sequences</taxon>
        <taxon>metagenomes</taxon>
        <taxon>ecological metagenomes</taxon>
    </lineage>
</organism>
<gene>
    <name evidence="6" type="ORF">MNB_SUP05-SYMBIONT-7-284</name>
</gene>
<dbReference type="Pfam" id="PF03382">
    <property type="entry name" value="DUF285"/>
    <property type="match status" value="1"/>
</dbReference>
<evidence type="ECO:0000256" key="1">
    <source>
        <dbReference type="ARBA" id="ARBA00001913"/>
    </source>
</evidence>
<dbReference type="PRINTS" id="PR00313">
    <property type="entry name" value="CABNDNGRPT"/>
</dbReference>
<keyword evidence="3" id="KW-0964">Secreted</keyword>
<dbReference type="SUPFAM" id="SSF51120">
    <property type="entry name" value="beta-Roll"/>
    <property type="match status" value="1"/>
</dbReference>
<proteinExistence type="predicted"/>
<dbReference type="InterPro" id="IPR011049">
    <property type="entry name" value="Serralysin-like_metalloprot_C"/>
</dbReference>
<name>A0A1W1E2E3_9ZZZZ</name>
<comment type="subcellular location">
    <subcellularLocation>
        <location evidence="2">Secreted</location>
    </subcellularLocation>
</comment>
<dbReference type="InterPro" id="IPR005046">
    <property type="entry name" value="DUF285"/>
</dbReference>
<dbReference type="NCBIfam" id="TIGR03661">
    <property type="entry name" value="T1SS_VCA0849"/>
    <property type="match status" value="1"/>
</dbReference>
<accession>A0A1W1E2E3</accession>
<feature type="domain" description="Peptidase M10 serralysin C-terminal" evidence="5">
    <location>
        <begin position="192"/>
        <end position="316"/>
    </location>
</feature>
<dbReference type="GO" id="GO:0005509">
    <property type="term" value="F:calcium ion binding"/>
    <property type="evidence" value="ECO:0007669"/>
    <property type="project" value="InterPro"/>
</dbReference>
<evidence type="ECO:0000256" key="4">
    <source>
        <dbReference type="ARBA" id="ARBA00022737"/>
    </source>
</evidence>
<dbReference type="EMBL" id="FPIA01000010">
    <property type="protein sequence ID" value="SFV88125.1"/>
    <property type="molecule type" value="Genomic_DNA"/>
</dbReference>
<dbReference type="Pfam" id="PF08548">
    <property type="entry name" value="Peptidase_M10_C"/>
    <property type="match status" value="1"/>
</dbReference>
<reference evidence="6" key="1">
    <citation type="submission" date="2016-10" db="EMBL/GenBank/DDBJ databases">
        <authorList>
            <person name="de Groot N.N."/>
        </authorList>
    </citation>
    <scope>NUCLEOTIDE SEQUENCE</scope>
</reference>
<dbReference type="InterPro" id="IPR013858">
    <property type="entry name" value="Peptidase_M10B_C"/>
</dbReference>
<dbReference type="Gene3D" id="2.150.10.10">
    <property type="entry name" value="Serralysin-like metalloprotease, C-terminal"/>
    <property type="match status" value="1"/>
</dbReference>
<protein>
    <submittedName>
        <fullName evidence="6">Prolipoprotein Q</fullName>
    </submittedName>
</protein>
<evidence type="ECO:0000256" key="3">
    <source>
        <dbReference type="ARBA" id="ARBA00022525"/>
    </source>
</evidence>
<dbReference type="GO" id="GO:0005615">
    <property type="term" value="C:extracellular space"/>
    <property type="evidence" value="ECO:0007669"/>
    <property type="project" value="InterPro"/>
</dbReference>